<evidence type="ECO:0008006" key="4">
    <source>
        <dbReference type="Google" id="ProtNLM"/>
    </source>
</evidence>
<dbReference type="AlphaFoldDB" id="A0A495JKE6"/>
<dbReference type="EMBL" id="RBKT01000001">
    <property type="protein sequence ID" value="RKR89530.1"/>
    <property type="molecule type" value="Genomic_DNA"/>
</dbReference>
<evidence type="ECO:0000313" key="3">
    <source>
        <dbReference type="Proteomes" id="UP000277671"/>
    </source>
</evidence>
<reference evidence="2 3" key="1">
    <citation type="submission" date="2018-10" db="EMBL/GenBank/DDBJ databases">
        <title>Sequencing the genomes of 1000 actinobacteria strains.</title>
        <authorList>
            <person name="Klenk H.-P."/>
        </authorList>
    </citation>
    <scope>NUCLEOTIDE SEQUENCE [LARGE SCALE GENOMIC DNA]</scope>
    <source>
        <strain evidence="2 3">DSM 45175</strain>
    </source>
</reference>
<evidence type="ECO:0000256" key="1">
    <source>
        <dbReference type="SAM" id="Coils"/>
    </source>
</evidence>
<gene>
    <name evidence="2" type="ORF">BDK92_3884</name>
</gene>
<keyword evidence="1" id="KW-0175">Coiled coil</keyword>
<proteinExistence type="predicted"/>
<evidence type="ECO:0000313" key="2">
    <source>
        <dbReference type="EMBL" id="RKR89530.1"/>
    </source>
</evidence>
<name>A0A495JKE6_9ACTN</name>
<accession>A0A495JKE6</accession>
<protein>
    <recommendedName>
        <fullName evidence="4">AAA domain-containing protein</fullName>
    </recommendedName>
</protein>
<sequence>MRLIVRAVRLRINTDDGALGRTIELSSGLNVIQAGNNRGKTQIVQGIIYALGMERMLSARAHAPLGSALTSEIIAERDGQEVTMPVASSWVAVELDNGMGEILTAQRYIKHPTFRPDLVRVWSEPAVTRQTPESRPTDYFLHSAGSVQGERGFHALLMRFLGWELPGVVDYAGKPVLLYPDVIFPFLIVDQQAWVSSGPRKVERYQIREPVRRAAEFLLRLEGPLARRRREELDRSINDLQIEWTSTLSALKGQASAIGGRIVGVPERPAGSVARTTFAQPTDLGGAMLQIVREGEWLPAEDLLRNLHAELNAAVAAIDAASQNGPTDTELRRQIDDVREELNDVLAAARLLEQDLTMAEAQLAALDRRIDGLQEERDRNRDIATLIRLGSETSAQHIADHNCPTCKQSLDSVESAELGPTLDVGETIGLLNAQLSTASAMRERSRIVAEQSANVYSAMQREIDHLRVQLRSLEGDAVTPNQIPKSGDIARRISAEIRRDEIQRAMDSFDIKQRSLIETAAAIAAARNELNALPAGLSESDLEVLRSVGSLMRQRLQASGFGSYAPSLVQIDVDSLQPVRQGFDVDTDASASDVVRIKLAYLDSIRQIGRERGTHPGLLVLDEPRQQDMELDDYEAVLRYLSEGHDGLSQVIVTSTTAMTHLRASLEGAGVLFVELGSERLLDWDARNDHLDR</sequence>
<organism evidence="2 3">
    <name type="scientific">Micromonospora pisi</name>
    <dbReference type="NCBI Taxonomy" id="589240"/>
    <lineage>
        <taxon>Bacteria</taxon>
        <taxon>Bacillati</taxon>
        <taxon>Actinomycetota</taxon>
        <taxon>Actinomycetes</taxon>
        <taxon>Micromonosporales</taxon>
        <taxon>Micromonosporaceae</taxon>
        <taxon>Micromonospora</taxon>
    </lineage>
</organism>
<keyword evidence="3" id="KW-1185">Reference proteome</keyword>
<dbReference type="Proteomes" id="UP000277671">
    <property type="component" value="Unassembled WGS sequence"/>
</dbReference>
<feature type="coiled-coil region" evidence="1">
    <location>
        <begin position="304"/>
        <end position="383"/>
    </location>
</feature>
<comment type="caution">
    <text evidence="2">The sequence shown here is derived from an EMBL/GenBank/DDBJ whole genome shotgun (WGS) entry which is preliminary data.</text>
</comment>